<dbReference type="NCBIfam" id="NF002636">
    <property type="entry name" value="PRK02304.1-5"/>
    <property type="match status" value="1"/>
</dbReference>
<feature type="domain" description="Phosphoribosyltransferase" evidence="13">
    <location>
        <begin position="24"/>
        <end position="156"/>
    </location>
</feature>
<evidence type="ECO:0000256" key="9">
    <source>
        <dbReference type="ARBA" id="ARBA00022676"/>
    </source>
</evidence>
<dbReference type="Pfam" id="PF00156">
    <property type="entry name" value="Pribosyltran"/>
    <property type="match status" value="1"/>
</dbReference>
<evidence type="ECO:0000256" key="1">
    <source>
        <dbReference type="ARBA" id="ARBA00000868"/>
    </source>
</evidence>
<dbReference type="GO" id="GO:0044209">
    <property type="term" value="P:AMP salvage"/>
    <property type="evidence" value="ECO:0007669"/>
    <property type="project" value="UniProtKB-UniRule"/>
</dbReference>
<comment type="pathway">
    <text evidence="4 12">Purine metabolism; AMP biosynthesis via salvage pathway; AMP from adenine: step 1/1.</text>
</comment>
<dbReference type="CDD" id="cd06223">
    <property type="entry name" value="PRTases_typeI"/>
    <property type="match status" value="1"/>
</dbReference>
<comment type="subcellular location">
    <subcellularLocation>
        <location evidence="3 12">Cytoplasm</location>
    </subcellularLocation>
</comment>
<dbReference type="NCBIfam" id="NF002634">
    <property type="entry name" value="PRK02304.1-3"/>
    <property type="match status" value="1"/>
</dbReference>
<keyword evidence="9 12" id="KW-0328">Glycosyltransferase</keyword>
<dbReference type="GO" id="GO:0002055">
    <property type="term" value="F:adenine binding"/>
    <property type="evidence" value="ECO:0007669"/>
    <property type="project" value="TreeGrafter"/>
</dbReference>
<sequence length="171" mass="18970">MDLKSKLRHVMGFPKEGIDFIDITTVLQDPEAFRCCMDAFEELADSMENFDIIVGSESRGFIFGAPLACKMGKGFVPVRKRGKLPYKTISAEYDLEYGKDVLEIHADAVKPGQKVLIVDDLLATGGTAEANIKLVEQLGGKVVGLVYFIELSMLKGREKLKEYKVNSIVTF</sequence>
<evidence type="ECO:0000256" key="4">
    <source>
        <dbReference type="ARBA" id="ARBA00004659"/>
    </source>
</evidence>
<dbReference type="SUPFAM" id="SSF53271">
    <property type="entry name" value="PRTase-like"/>
    <property type="match status" value="1"/>
</dbReference>
<evidence type="ECO:0000256" key="6">
    <source>
        <dbReference type="ARBA" id="ARBA00011738"/>
    </source>
</evidence>
<dbReference type="AlphaFoldDB" id="A0A318XP66"/>
<dbReference type="GO" id="GO:0006166">
    <property type="term" value="P:purine ribonucleoside salvage"/>
    <property type="evidence" value="ECO:0007669"/>
    <property type="project" value="UniProtKB-UniRule"/>
</dbReference>
<evidence type="ECO:0000256" key="5">
    <source>
        <dbReference type="ARBA" id="ARBA00008391"/>
    </source>
</evidence>
<keyword evidence="8 12" id="KW-0963">Cytoplasm</keyword>
<keyword evidence="15" id="KW-1185">Reference proteome</keyword>
<comment type="similarity">
    <text evidence="5 12">Belongs to the purine/pyrimidine phosphoribosyltransferase family.</text>
</comment>
<name>A0A318XP66_9FIRM</name>
<protein>
    <recommendedName>
        <fullName evidence="7 12">Adenine phosphoribosyltransferase</fullName>
        <shortName evidence="12">APRT</shortName>
        <ecNumber evidence="7 12">2.4.2.7</ecNumber>
    </recommendedName>
</protein>
<dbReference type="Gene3D" id="3.40.50.2020">
    <property type="match status" value="1"/>
</dbReference>
<comment type="catalytic activity">
    <reaction evidence="1 12">
        <text>AMP + diphosphate = 5-phospho-alpha-D-ribose 1-diphosphate + adenine</text>
        <dbReference type="Rhea" id="RHEA:16609"/>
        <dbReference type="ChEBI" id="CHEBI:16708"/>
        <dbReference type="ChEBI" id="CHEBI:33019"/>
        <dbReference type="ChEBI" id="CHEBI:58017"/>
        <dbReference type="ChEBI" id="CHEBI:456215"/>
        <dbReference type="EC" id="2.4.2.7"/>
    </reaction>
</comment>
<comment type="subunit">
    <text evidence="6 12">Homodimer.</text>
</comment>
<dbReference type="NCBIfam" id="NF002633">
    <property type="entry name" value="PRK02304.1-2"/>
    <property type="match status" value="1"/>
</dbReference>
<evidence type="ECO:0000256" key="10">
    <source>
        <dbReference type="ARBA" id="ARBA00022679"/>
    </source>
</evidence>
<dbReference type="GO" id="GO:0003999">
    <property type="term" value="F:adenine phosphoribosyltransferase activity"/>
    <property type="evidence" value="ECO:0007669"/>
    <property type="project" value="UniProtKB-UniRule"/>
</dbReference>
<dbReference type="GO" id="GO:0016208">
    <property type="term" value="F:AMP binding"/>
    <property type="evidence" value="ECO:0007669"/>
    <property type="project" value="TreeGrafter"/>
</dbReference>
<dbReference type="RefSeq" id="WP_110462178.1">
    <property type="nucleotide sequence ID" value="NZ_QKMR01000011.1"/>
</dbReference>
<dbReference type="InterPro" id="IPR050054">
    <property type="entry name" value="UPRTase/APRTase"/>
</dbReference>
<comment type="function">
    <text evidence="2 12">Catalyzes a salvage reaction resulting in the formation of AMP, that is energically less costly than de novo synthesis.</text>
</comment>
<dbReference type="EMBL" id="QKMR01000011">
    <property type="protein sequence ID" value="PYG87418.1"/>
    <property type="molecule type" value="Genomic_DNA"/>
</dbReference>
<dbReference type="InterPro" id="IPR000836">
    <property type="entry name" value="PRTase_dom"/>
</dbReference>
<dbReference type="EC" id="2.4.2.7" evidence="7 12"/>
<dbReference type="UniPathway" id="UPA00588">
    <property type="reaction ID" value="UER00646"/>
</dbReference>
<organism evidence="14 15">
    <name type="scientific">Ruminiclostridium sufflavum DSM 19573</name>
    <dbReference type="NCBI Taxonomy" id="1121337"/>
    <lineage>
        <taxon>Bacteria</taxon>
        <taxon>Bacillati</taxon>
        <taxon>Bacillota</taxon>
        <taxon>Clostridia</taxon>
        <taxon>Eubacteriales</taxon>
        <taxon>Oscillospiraceae</taxon>
        <taxon>Ruminiclostridium</taxon>
    </lineage>
</organism>
<proteinExistence type="inferred from homology"/>
<dbReference type="PANTHER" id="PTHR32315:SF3">
    <property type="entry name" value="ADENINE PHOSPHORIBOSYLTRANSFERASE"/>
    <property type="match status" value="1"/>
</dbReference>
<evidence type="ECO:0000256" key="11">
    <source>
        <dbReference type="ARBA" id="ARBA00022726"/>
    </source>
</evidence>
<evidence type="ECO:0000259" key="13">
    <source>
        <dbReference type="Pfam" id="PF00156"/>
    </source>
</evidence>
<dbReference type="GO" id="GO:0006168">
    <property type="term" value="P:adenine salvage"/>
    <property type="evidence" value="ECO:0007669"/>
    <property type="project" value="InterPro"/>
</dbReference>
<dbReference type="FunFam" id="3.40.50.2020:FF:000004">
    <property type="entry name" value="Adenine phosphoribosyltransferase"/>
    <property type="match status" value="1"/>
</dbReference>
<evidence type="ECO:0000256" key="12">
    <source>
        <dbReference type="HAMAP-Rule" id="MF_00004"/>
    </source>
</evidence>
<dbReference type="GO" id="GO:0005737">
    <property type="term" value="C:cytoplasm"/>
    <property type="evidence" value="ECO:0007669"/>
    <property type="project" value="UniProtKB-SubCell"/>
</dbReference>
<dbReference type="HAMAP" id="MF_00004">
    <property type="entry name" value="Aden_phosphoribosyltr"/>
    <property type="match status" value="1"/>
</dbReference>
<evidence type="ECO:0000313" key="14">
    <source>
        <dbReference type="EMBL" id="PYG87418.1"/>
    </source>
</evidence>
<accession>A0A318XP66</accession>
<evidence type="ECO:0000256" key="3">
    <source>
        <dbReference type="ARBA" id="ARBA00004496"/>
    </source>
</evidence>
<dbReference type="Proteomes" id="UP000248132">
    <property type="component" value="Unassembled WGS sequence"/>
</dbReference>
<dbReference type="OrthoDB" id="9803963at2"/>
<dbReference type="InterPro" id="IPR005764">
    <property type="entry name" value="Ade_phspho_trans"/>
</dbReference>
<evidence type="ECO:0000256" key="2">
    <source>
        <dbReference type="ARBA" id="ARBA00003968"/>
    </source>
</evidence>
<keyword evidence="10 12" id="KW-0808">Transferase</keyword>
<reference evidence="14 15" key="1">
    <citation type="submission" date="2018-06" db="EMBL/GenBank/DDBJ databases">
        <title>Genomic Encyclopedia of Type Strains, Phase I: the one thousand microbial genomes (KMG-I) project.</title>
        <authorList>
            <person name="Kyrpides N."/>
        </authorList>
    </citation>
    <scope>NUCLEOTIDE SEQUENCE [LARGE SCALE GENOMIC DNA]</scope>
    <source>
        <strain evidence="14 15">DSM 19573</strain>
    </source>
</reference>
<dbReference type="InterPro" id="IPR029057">
    <property type="entry name" value="PRTase-like"/>
</dbReference>
<gene>
    <name evidence="12" type="primary">apt</name>
    <name evidence="14" type="ORF">LY28_02087</name>
</gene>
<dbReference type="PANTHER" id="PTHR32315">
    <property type="entry name" value="ADENINE PHOSPHORIBOSYLTRANSFERASE"/>
    <property type="match status" value="1"/>
</dbReference>
<keyword evidence="11 12" id="KW-0660">Purine salvage</keyword>
<evidence type="ECO:0000256" key="8">
    <source>
        <dbReference type="ARBA" id="ARBA00022490"/>
    </source>
</evidence>
<evidence type="ECO:0000313" key="15">
    <source>
        <dbReference type="Proteomes" id="UP000248132"/>
    </source>
</evidence>
<comment type="caution">
    <text evidence="14">The sequence shown here is derived from an EMBL/GenBank/DDBJ whole genome shotgun (WGS) entry which is preliminary data.</text>
</comment>
<dbReference type="NCBIfam" id="TIGR01090">
    <property type="entry name" value="apt"/>
    <property type="match status" value="1"/>
</dbReference>
<evidence type="ECO:0000256" key="7">
    <source>
        <dbReference type="ARBA" id="ARBA00011893"/>
    </source>
</evidence>